<accession>A0A225W8M6</accession>
<keyword evidence="2" id="KW-1185">Reference proteome</keyword>
<name>A0A225W8M6_9STRA</name>
<comment type="caution">
    <text evidence="1">The sequence shown here is derived from an EMBL/GenBank/DDBJ whole genome shotgun (WGS) entry which is preliminary data.</text>
</comment>
<gene>
    <name evidence="1" type="ORF">PHMEG_00013328</name>
</gene>
<evidence type="ECO:0000313" key="1">
    <source>
        <dbReference type="EMBL" id="OWZ13357.1"/>
    </source>
</evidence>
<proteinExistence type="predicted"/>
<evidence type="ECO:0000313" key="2">
    <source>
        <dbReference type="Proteomes" id="UP000198211"/>
    </source>
</evidence>
<dbReference type="EMBL" id="NBNE01001601">
    <property type="protein sequence ID" value="OWZ13357.1"/>
    <property type="molecule type" value="Genomic_DNA"/>
</dbReference>
<dbReference type="OrthoDB" id="413361at2759"/>
<dbReference type="Proteomes" id="UP000198211">
    <property type="component" value="Unassembled WGS sequence"/>
</dbReference>
<dbReference type="CDD" id="cd09272">
    <property type="entry name" value="RNase_HI_RT_Ty1"/>
    <property type="match status" value="1"/>
</dbReference>
<sequence length="154" mass="16901">MIDGNVLSYVSRKQEINGLSTWETDYVAMSEATKDLLWLAGLCKELHWTHPVPLLYGVNQGAIVLTSKPGKHSKCKHIDHKHHILKRIDTQYVGTDAMVANVMTKAFGAVKFAGFCKAMKVLPLVGENDVTPPSQIADEASVTKVTTTATERHG</sequence>
<dbReference type="STRING" id="4795.A0A225W8M6"/>
<organism evidence="1 2">
    <name type="scientific">Phytophthora megakarya</name>
    <dbReference type="NCBI Taxonomy" id="4795"/>
    <lineage>
        <taxon>Eukaryota</taxon>
        <taxon>Sar</taxon>
        <taxon>Stramenopiles</taxon>
        <taxon>Oomycota</taxon>
        <taxon>Peronosporomycetes</taxon>
        <taxon>Peronosporales</taxon>
        <taxon>Peronosporaceae</taxon>
        <taxon>Phytophthora</taxon>
    </lineage>
</organism>
<dbReference type="AlphaFoldDB" id="A0A225W8M6"/>
<protein>
    <submittedName>
        <fullName evidence="1">Integrase, catalytic core protein</fullName>
    </submittedName>
</protein>
<reference evidence="2" key="1">
    <citation type="submission" date="2017-03" db="EMBL/GenBank/DDBJ databases">
        <title>Phytopthora megakarya and P. palmivora, two closely related causual agents of cacao black pod achieved similar genome size and gene model numbers by different mechanisms.</title>
        <authorList>
            <person name="Ali S."/>
            <person name="Shao J."/>
            <person name="Larry D.J."/>
            <person name="Kronmiller B."/>
            <person name="Shen D."/>
            <person name="Strem M.D."/>
            <person name="Melnick R.L."/>
            <person name="Guiltinan M.J."/>
            <person name="Tyler B.M."/>
            <person name="Meinhardt L.W."/>
            <person name="Bailey B.A."/>
        </authorList>
    </citation>
    <scope>NUCLEOTIDE SEQUENCE [LARGE SCALE GENOMIC DNA]</scope>
    <source>
        <strain evidence="2">zdho120</strain>
    </source>
</reference>